<organism evidence="2 3">
    <name type="scientific">Lignipirellula cremea</name>
    <dbReference type="NCBI Taxonomy" id="2528010"/>
    <lineage>
        <taxon>Bacteria</taxon>
        <taxon>Pseudomonadati</taxon>
        <taxon>Planctomycetota</taxon>
        <taxon>Planctomycetia</taxon>
        <taxon>Pirellulales</taxon>
        <taxon>Pirellulaceae</taxon>
        <taxon>Lignipirellula</taxon>
    </lineage>
</organism>
<gene>
    <name evidence="2" type="ORF">Pla8534_00700</name>
</gene>
<dbReference type="Pfam" id="PF07586">
    <property type="entry name" value="HXXSHH"/>
    <property type="match status" value="1"/>
</dbReference>
<protein>
    <recommendedName>
        <fullName evidence="4">DUF1552 domain-containing protein</fullName>
    </recommendedName>
</protein>
<feature type="region of interest" description="Disordered" evidence="1">
    <location>
        <begin position="158"/>
        <end position="177"/>
    </location>
</feature>
<evidence type="ECO:0008006" key="4">
    <source>
        <dbReference type="Google" id="ProtNLM"/>
    </source>
</evidence>
<keyword evidence="3" id="KW-1185">Reference proteome</keyword>
<accession>A0A518DKG4</accession>
<evidence type="ECO:0000313" key="3">
    <source>
        <dbReference type="Proteomes" id="UP000317648"/>
    </source>
</evidence>
<dbReference type="InterPro" id="IPR011447">
    <property type="entry name" value="DUF1552"/>
</dbReference>
<dbReference type="KEGG" id="lcre:Pla8534_00700"/>
<sequence>MKKSWQLDRRTILRGAGVAMALPLLEAMSFGAVDPAKSRPRRMVCAFFPNGVSLPPDPEKRDLYWFPEGEGRQYQLTKPLEPLSPFREDVTIVEGLEHFNSRGLHGHNAPDIWLTGADIRRSYKNSISVDQVAANALGPETRLPSLVLSPEGGVGNRANANTMSFNKRGLPIPSENDPRRIFERMFTEESASSVDTQRQHYQRQRSMLDRVLEDARSLQHKLGSADKEKLAQYLDSVREIEQRIERTEGWLNRPKPQVSTDMIRLDLDVAEPAEFMRTYYSLILLALQTDTTRVATYQIARERGHNNTGDQLSLALGIGGWHNVSHSAEQENGWENWAKLDRFTAEQFAWFLGRLKSIAEGDGNLLDHTVILYGCTSSKTHTALNYPTVLAGGDKLGLKHGQFLKYGKETPFSNVLYTMLRRMNLPKPPESFADSTGELAEVVA</sequence>
<dbReference type="EMBL" id="CP036433">
    <property type="protein sequence ID" value="QDU92325.1"/>
    <property type="molecule type" value="Genomic_DNA"/>
</dbReference>
<dbReference type="AlphaFoldDB" id="A0A518DKG4"/>
<evidence type="ECO:0000256" key="1">
    <source>
        <dbReference type="SAM" id="MobiDB-lite"/>
    </source>
</evidence>
<dbReference type="Proteomes" id="UP000317648">
    <property type="component" value="Chromosome"/>
</dbReference>
<reference evidence="2 3" key="1">
    <citation type="submission" date="2019-02" db="EMBL/GenBank/DDBJ databases">
        <title>Deep-cultivation of Planctomycetes and their phenomic and genomic characterization uncovers novel biology.</title>
        <authorList>
            <person name="Wiegand S."/>
            <person name="Jogler M."/>
            <person name="Boedeker C."/>
            <person name="Pinto D."/>
            <person name="Vollmers J."/>
            <person name="Rivas-Marin E."/>
            <person name="Kohn T."/>
            <person name="Peeters S.H."/>
            <person name="Heuer A."/>
            <person name="Rast P."/>
            <person name="Oberbeckmann S."/>
            <person name="Bunk B."/>
            <person name="Jeske O."/>
            <person name="Meyerdierks A."/>
            <person name="Storesund J.E."/>
            <person name="Kallscheuer N."/>
            <person name="Luecker S."/>
            <person name="Lage O.M."/>
            <person name="Pohl T."/>
            <person name="Merkel B.J."/>
            <person name="Hornburger P."/>
            <person name="Mueller R.-W."/>
            <person name="Bruemmer F."/>
            <person name="Labrenz M."/>
            <person name="Spormann A.M."/>
            <person name="Op den Camp H."/>
            <person name="Overmann J."/>
            <person name="Amann R."/>
            <person name="Jetten M.S.M."/>
            <person name="Mascher T."/>
            <person name="Medema M.H."/>
            <person name="Devos D.P."/>
            <person name="Kaster A.-K."/>
            <person name="Ovreas L."/>
            <person name="Rohde M."/>
            <person name="Galperin M.Y."/>
            <person name="Jogler C."/>
        </authorList>
    </citation>
    <scope>NUCLEOTIDE SEQUENCE [LARGE SCALE GENOMIC DNA]</scope>
    <source>
        <strain evidence="2 3">Pla85_3_4</strain>
    </source>
</reference>
<name>A0A518DKG4_9BACT</name>
<dbReference type="RefSeq" id="WP_231756493.1">
    <property type="nucleotide sequence ID" value="NZ_CP036433.1"/>
</dbReference>
<proteinExistence type="predicted"/>
<evidence type="ECO:0000313" key="2">
    <source>
        <dbReference type="EMBL" id="QDU92325.1"/>
    </source>
</evidence>